<dbReference type="Gene3D" id="1.20.1280.50">
    <property type="match status" value="1"/>
</dbReference>
<dbReference type="InterPro" id="IPR055294">
    <property type="entry name" value="FBL60-like"/>
</dbReference>
<dbReference type="SUPFAM" id="SSF81383">
    <property type="entry name" value="F-box domain"/>
    <property type="match status" value="1"/>
</dbReference>
<dbReference type="CDD" id="cd22160">
    <property type="entry name" value="F-box_AtFBL13-like"/>
    <property type="match status" value="1"/>
</dbReference>
<dbReference type="Gene3D" id="3.80.10.10">
    <property type="entry name" value="Ribonuclease Inhibitor"/>
    <property type="match status" value="1"/>
</dbReference>
<dbReference type="InterPro" id="IPR036047">
    <property type="entry name" value="F-box-like_dom_sf"/>
</dbReference>
<evidence type="ECO:0000259" key="1">
    <source>
        <dbReference type="PROSITE" id="PS50181"/>
    </source>
</evidence>
<proteinExistence type="predicted"/>
<organism evidence="2 3">
    <name type="scientific">Microthlaspi erraticum</name>
    <dbReference type="NCBI Taxonomy" id="1685480"/>
    <lineage>
        <taxon>Eukaryota</taxon>
        <taxon>Viridiplantae</taxon>
        <taxon>Streptophyta</taxon>
        <taxon>Embryophyta</taxon>
        <taxon>Tracheophyta</taxon>
        <taxon>Spermatophyta</taxon>
        <taxon>Magnoliopsida</taxon>
        <taxon>eudicotyledons</taxon>
        <taxon>Gunneridae</taxon>
        <taxon>Pentapetalae</taxon>
        <taxon>rosids</taxon>
        <taxon>malvids</taxon>
        <taxon>Brassicales</taxon>
        <taxon>Brassicaceae</taxon>
        <taxon>Coluteocarpeae</taxon>
        <taxon>Microthlaspi</taxon>
    </lineage>
</organism>
<dbReference type="SMART" id="SM00579">
    <property type="entry name" value="FBD"/>
    <property type="match status" value="1"/>
</dbReference>
<dbReference type="InterPro" id="IPR032675">
    <property type="entry name" value="LRR_dom_sf"/>
</dbReference>
<protein>
    <recommendedName>
        <fullName evidence="1">F-box domain-containing protein</fullName>
    </recommendedName>
</protein>
<dbReference type="AlphaFoldDB" id="A0A6D2J7B3"/>
<name>A0A6D2J7B3_9BRAS</name>
<comment type="caution">
    <text evidence="2">The sequence shown here is derived from an EMBL/GenBank/DDBJ whole genome shotgun (WGS) entry which is preliminary data.</text>
</comment>
<keyword evidence="3" id="KW-1185">Reference proteome</keyword>
<evidence type="ECO:0000313" key="2">
    <source>
        <dbReference type="EMBL" id="CAA7039039.1"/>
    </source>
</evidence>
<dbReference type="InterPro" id="IPR001810">
    <property type="entry name" value="F-box_dom"/>
</dbReference>
<dbReference type="PANTHER" id="PTHR31293:SF25">
    <property type="entry name" value="F-BOX_RNI SUPERFAMILY PROTEIN"/>
    <property type="match status" value="1"/>
</dbReference>
<dbReference type="Pfam" id="PF00646">
    <property type="entry name" value="F-box"/>
    <property type="match status" value="1"/>
</dbReference>
<dbReference type="InterPro" id="IPR006566">
    <property type="entry name" value="FBD"/>
</dbReference>
<feature type="domain" description="F-box" evidence="1">
    <location>
        <begin position="1"/>
        <end position="38"/>
    </location>
</feature>
<dbReference type="InterPro" id="IPR055411">
    <property type="entry name" value="LRR_FXL15/At3g58940/PEG3-like"/>
</dbReference>
<reference evidence="2" key="1">
    <citation type="submission" date="2020-01" db="EMBL/GenBank/DDBJ databases">
        <authorList>
            <person name="Mishra B."/>
        </authorList>
    </citation>
    <scope>NUCLEOTIDE SEQUENCE [LARGE SCALE GENOMIC DNA]</scope>
</reference>
<sequence length="459" mass="52420">MDRVSSLPNELLCHVLSFLTTKEAALTSVLSKRWLNLLAFVPNLVLDDSVFLHPQEGREGILQSFEDFVNRVLALQCNSSIKRFSLKCGNGVDKDGLNRWICNVLHRGVSDLELFMNDDRYVLPQETFVSRTLVNLKLTTKFRHDSWPGVEGALLPMLKTLISNRGWVCSDKLEILLRASPLLEELHIRAGLRRKGTGVTVSSASLKKLTIYAGLIGFKNPKSICFDTPNLLYLKYFDLVTEDYPKLNLEHLVEARLNIMARECQLKLLRGLDIEEDDEVRPFGNVWKLMSAIRNVRKLSLSSCTLEVFSVCCESMPVFHNLKWLKIKSSELRGWQAMPVLLRNCPQLETLVLEGLEHYVTDKCGDACDCITREDKGRSLKSCPVKKIEIKGFKGTKRETGMIKHFFESFPCLKEMEMHAEEEDDLSNSEVPVNLEYIMKMVNLYNELSSCHVRFVPVK</sequence>
<dbReference type="PANTHER" id="PTHR31293">
    <property type="entry name" value="RNI-LIKE SUPERFAMILY PROTEIN"/>
    <property type="match status" value="1"/>
</dbReference>
<dbReference type="Proteomes" id="UP000467841">
    <property type="component" value="Unassembled WGS sequence"/>
</dbReference>
<dbReference type="SUPFAM" id="SSF52047">
    <property type="entry name" value="RNI-like"/>
    <property type="match status" value="1"/>
</dbReference>
<gene>
    <name evidence="2" type="ORF">MERR_LOCUS26274</name>
</gene>
<evidence type="ECO:0000313" key="3">
    <source>
        <dbReference type="Proteomes" id="UP000467841"/>
    </source>
</evidence>
<dbReference type="OrthoDB" id="594804at2759"/>
<dbReference type="Pfam" id="PF24758">
    <property type="entry name" value="LRR_At5g56370"/>
    <property type="match status" value="1"/>
</dbReference>
<dbReference type="PROSITE" id="PS50181">
    <property type="entry name" value="FBOX"/>
    <property type="match status" value="1"/>
</dbReference>
<dbReference type="InterPro" id="IPR053781">
    <property type="entry name" value="F-box_AtFBL13-like"/>
</dbReference>
<dbReference type="EMBL" id="CACVBM020001204">
    <property type="protein sequence ID" value="CAA7039039.1"/>
    <property type="molecule type" value="Genomic_DNA"/>
</dbReference>
<accession>A0A6D2J7B3</accession>